<feature type="region of interest" description="Disordered" evidence="1">
    <location>
        <begin position="350"/>
        <end position="373"/>
    </location>
</feature>
<proteinExistence type="predicted"/>
<dbReference type="AlphaFoldDB" id="A0AAE4BSW0"/>
<dbReference type="SUPFAM" id="SSF56935">
    <property type="entry name" value="Porins"/>
    <property type="match status" value="1"/>
</dbReference>
<dbReference type="Pfam" id="PF14905">
    <property type="entry name" value="OMP_b-brl_3"/>
    <property type="match status" value="1"/>
</dbReference>
<dbReference type="Gene3D" id="2.60.40.1120">
    <property type="entry name" value="Carboxypeptidase-like, regulatory domain"/>
    <property type="match status" value="1"/>
</dbReference>
<name>A0AAE4BSW0_9BACT</name>
<feature type="region of interest" description="Disordered" evidence="1">
    <location>
        <begin position="281"/>
        <end position="305"/>
    </location>
</feature>
<comment type="caution">
    <text evidence="3">The sequence shown here is derived from an EMBL/GenBank/DDBJ whole genome shotgun (WGS) entry which is preliminary data.</text>
</comment>
<feature type="compositionally biased region" description="Polar residues" evidence="1">
    <location>
        <begin position="350"/>
        <end position="370"/>
    </location>
</feature>
<dbReference type="RefSeq" id="WP_309938348.1">
    <property type="nucleotide sequence ID" value="NZ_AP025305.1"/>
</dbReference>
<evidence type="ECO:0000313" key="4">
    <source>
        <dbReference type="Proteomes" id="UP001185092"/>
    </source>
</evidence>
<reference evidence="3" key="1">
    <citation type="submission" date="2023-07" db="EMBL/GenBank/DDBJ databases">
        <title>Genomic Encyclopedia of Type Strains, Phase IV (KMG-IV): sequencing the most valuable type-strain genomes for metagenomic binning, comparative biology and taxonomic classification.</title>
        <authorList>
            <person name="Goeker M."/>
        </authorList>
    </citation>
    <scope>NUCLEOTIDE SEQUENCE</scope>
    <source>
        <strain evidence="3">DSM 26174</strain>
    </source>
</reference>
<sequence>MKHALIFVVAYFLFVSNGLSQVILSGKLLDAEDSSPIPGATIQLYNIKDSTASKFVASDGQGLFSFRDVDRAFYKLKVKSMGYKPYSRLMRVGEESVDLGAVNLQPDSKVLESVQVDGKVVPMEQKGDTIVYNADAYKVNPDANTKDLVSKMAGIVVESSGVTANGETVEQVLLDGKRFFGKDPLLSLNSIPADVVDKVEVYDEQSERSRMTGVDDGNTTKTMNVVTKEDKRTGVFGNAYAGYGTDDRYSAGFNVSAFDKDKRLTVIGMSNDVNQQNFSSEDLAGISGGRRRGMRSGQSDNSMTGAQEGISQTHALGTNYVDDLGEKALLEGSYFFNQGNNVNDQVLSRETFNPNGNQIYNEQKSSNSTNDNHRLNTRLEYNINDKNMLVVKPSLSYQKNESNEHTLGRTETLDGEELSSTDNVFSSNVEVFNFSNDLTFVHKFEKIGRSISFDLNTNYKTSDDLSIFSDNQADSIVNFDNQQIETGFTAKALYSEPVWSAGILSAGYEIQLSQREFAKEAFEGGDAEFVESQLSALSGNVNSDLIAHRGILNFTNTEFGKFFNIGLVAQSLSLQNNMDNGRDERKTYLNLLPVAMGKLDIGKSSSIFFRYKTSTVAPSTSQLLEVVDNTNPLFVSLGNADLDQSYQHNLMLRFQKVNVDKNTSLSNFTRLMYTKDYVGNETAIVAKDTVINGVALSRGAQVSKPVNLDGYWSAINSTTYSFIVPWIKSKMNLTANGGYVRLPGVNDDEMNISETWTAGMKLSLVSNISENFDFNIFYKVDGNWVENSVESIGSNRYSLQNIGGKINVIFGNGFVFRSDWSHQIYHGVNEEFNTQYTLWNMALAKKFLKDKSAEVEVSVYDLLGQNQSVSQTVNASYIEERNVQVLQQYFMVKLSYTLRHFKKA</sequence>
<evidence type="ECO:0000256" key="1">
    <source>
        <dbReference type="SAM" id="MobiDB-lite"/>
    </source>
</evidence>
<keyword evidence="4" id="KW-1185">Reference proteome</keyword>
<dbReference type="Proteomes" id="UP001185092">
    <property type="component" value="Unassembled WGS sequence"/>
</dbReference>
<organism evidence="3 4">
    <name type="scientific">Aureibacter tunicatorum</name>
    <dbReference type="NCBI Taxonomy" id="866807"/>
    <lineage>
        <taxon>Bacteria</taxon>
        <taxon>Pseudomonadati</taxon>
        <taxon>Bacteroidota</taxon>
        <taxon>Cytophagia</taxon>
        <taxon>Cytophagales</taxon>
        <taxon>Persicobacteraceae</taxon>
        <taxon>Aureibacter</taxon>
    </lineage>
</organism>
<dbReference type="Pfam" id="PF13715">
    <property type="entry name" value="CarbopepD_reg_2"/>
    <property type="match status" value="1"/>
</dbReference>
<accession>A0AAE4BSW0</accession>
<gene>
    <name evidence="3" type="ORF">HNQ88_001879</name>
</gene>
<evidence type="ECO:0000313" key="3">
    <source>
        <dbReference type="EMBL" id="MDR6238842.1"/>
    </source>
</evidence>
<dbReference type="EMBL" id="JAVDQD010000002">
    <property type="protein sequence ID" value="MDR6238842.1"/>
    <property type="molecule type" value="Genomic_DNA"/>
</dbReference>
<feature type="domain" description="Outer membrane protein beta-barrel" evidence="2">
    <location>
        <begin position="442"/>
        <end position="896"/>
    </location>
</feature>
<protein>
    <recommendedName>
        <fullName evidence="2">Outer membrane protein beta-barrel domain-containing protein</fullName>
    </recommendedName>
</protein>
<dbReference type="SUPFAM" id="SSF49464">
    <property type="entry name" value="Carboxypeptidase regulatory domain-like"/>
    <property type="match status" value="1"/>
</dbReference>
<evidence type="ECO:0000259" key="2">
    <source>
        <dbReference type="Pfam" id="PF14905"/>
    </source>
</evidence>
<dbReference type="InterPro" id="IPR041700">
    <property type="entry name" value="OMP_b-brl_3"/>
</dbReference>
<dbReference type="InterPro" id="IPR008969">
    <property type="entry name" value="CarboxyPept-like_regulatory"/>
</dbReference>